<keyword evidence="7" id="KW-1185">Reference proteome</keyword>
<evidence type="ECO:0000256" key="3">
    <source>
        <dbReference type="ARBA" id="ARBA00022490"/>
    </source>
</evidence>
<accession>A0A0C2EVE4</accession>
<evidence type="ECO:0000259" key="5">
    <source>
        <dbReference type="Pfam" id="PF00582"/>
    </source>
</evidence>
<proteinExistence type="inferred from homology"/>
<dbReference type="EMBL" id="JXDG01000047">
    <property type="protein sequence ID" value="KIH82608.1"/>
    <property type="molecule type" value="Genomic_DNA"/>
</dbReference>
<feature type="domain" description="UspA" evidence="5">
    <location>
        <begin position="4"/>
        <end position="143"/>
    </location>
</feature>
<gene>
    <name evidence="6" type="ORF">UCMB321_3606</name>
</gene>
<protein>
    <submittedName>
        <fullName evidence="6">Universal stress protein family 5</fullName>
    </submittedName>
</protein>
<dbReference type="SUPFAM" id="SSF52402">
    <property type="entry name" value="Adenine nucleotide alpha hydrolases-like"/>
    <property type="match status" value="2"/>
</dbReference>
<dbReference type="PANTHER" id="PTHR47892:SF1">
    <property type="entry name" value="UNIVERSAL STRESS PROTEIN E"/>
    <property type="match status" value="1"/>
</dbReference>
<dbReference type="Proteomes" id="UP000031535">
    <property type="component" value="Unassembled WGS sequence"/>
</dbReference>
<comment type="similarity">
    <text evidence="2">Belongs to the universal stress protein A family.</text>
</comment>
<keyword evidence="3" id="KW-0963">Cytoplasm</keyword>
<dbReference type="RefSeq" id="WP_040069432.1">
    <property type="nucleotide sequence ID" value="NZ_JXDG01000047.1"/>
</dbReference>
<reference evidence="6 7" key="1">
    <citation type="submission" date="2015-01" db="EMBL/GenBank/DDBJ databases">
        <title>Complete genome of Pseudomonas batumici UCM B-321 producer of the batumin antibiotic with strong antistaphilococcal and potential anticancer activity.</title>
        <authorList>
            <person name="Klochko V.V."/>
            <person name="Zelena L.B."/>
            <person name="Elena K.A."/>
            <person name="Reva O.N."/>
        </authorList>
    </citation>
    <scope>NUCLEOTIDE SEQUENCE [LARGE SCALE GENOMIC DNA]</scope>
    <source>
        <strain evidence="6 7">UCM B-321</strain>
    </source>
</reference>
<name>A0A0C2EVE4_9PSED</name>
<evidence type="ECO:0000256" key="2">
    <source>
        <dbReference type="ARBA" id="ARBA00008791"/>
    </source>
</evidence>
<dbReference type="PANTHER" id="PTHR47892">
    <property type="entry name" value="UNIVERSAL STRESS PROTEIN E"/>
    <property type="match status" value="1"/>
</dbReference>
<dbReference type="GO" id="GO:0005737">
    <property type="term" value="C:cytoplasm"/>
    <property type="evidence" value="ECO:0007669"/>
    <property type="project" value="UniProtKB-SubCell"/>
</dbReference>
<evidence type="ECO:0000256" key="4">
    <source>
        <dbReference type="ARBA" id="ARBA00037131"/>
    </source>
</evidence>
<comment type="function">
    <text evidence="4">Required for resistance to DNA-damaging agents.</text>
</comment>
<sequence>MSQYQRLLLITDQHLPHSPAVRRAAALATASGAALHITALVQPPPRIHLIESGMDEQARATYMDKYRIWLEGATESLRNSGLQLTTEAIWSPHPLRDILVHAREIKPDLLIKDVYLEPLLKRVFTTPLDWQLLQESPVPVHLVNQIASALPRRVVATVDTSTGDDGITEFNRKIIREAEALALQCNAELHLLYAYDLSPAFMADPSVTMVWVDELRAALLEPFARLADDYGVPAECRHFLMGSPVGVITDYVHDNAIDVVVMGSVQPKGLGKLIGDTTERTLLIPECSVLTVRPD</sequence>
<organism evidence="6 7">
    <name type="scientific">Pseudomonas batumici</name>
    <dbReference type="NCBI Taxonomy" id="226910"/>
    <lineage>
        <taxon>Bacteria</taxon>
        <taxon>Pseudomonadati</taxon>
        <taxon>Pseudomonadota</taxon>
        <taxon>Gammaproteobacteria</taxon>
        <taxon>Pseudomonadales</taxon>
        <taxon>Pseudomonadaceae</taxon>
        <taxon>Pseudomonas</taxon>
    </lineage>
</organism>
<comment type="caution">
    <text evidence="6">The sequence shown here is derived from an EMBL/GenBank/DDBJ whole genome shotgun (WGS) entry which is preliminary data.</text>
</comment>
<dbReference type="PATRIC" id="fig|226910.6.peg.3598"/>
<dbReference type="Pfam" id="PF00582">
    <property type="entry name" value="Usp"/>
    <property type="match status" value="2"/>
</dbReference>
<evidence type="ECO:0000313" key="6">
    <source>
        <dbReference type="EMBL" id="KIH82608.1"/>
    </source>
</evidence>
<dbReference type="OrthoDB" id="239260at2"/>
<feature type="domain" description="UspA" evidence="5">
    <location>
        <begin position="173"/>
        <end position="293"/>
    </location>
</feature>
<dbReference type="InterPro" id="IPR006016">
    <property type="entry name" value="UspA"/>
</dbReference>
<dbReference type="STRING" id="226910.UCMB321_3606"/>
<evidence type="ECO:0000313" key="7">
    <source>
        <dbReference type="Proteomes" id="UP000031535"/>
    </source>
</evidence>
<dbReference type="AlphaFoldDB" id="A0A0C2EVE4"/>
<dbReference type="Gene3D" id="3.40.50.12370">
    <property type="match status" value="1"/>
</dbReference>
<evidence type="ECO:0000256" key="1">
    <source>
        <dbReference type="ARBA" id="ARBA00004496"/>
    </source>
</evidence>
<comment type="subcellular location">
    <subcellularLocation>
        <location evidence="1">Cytoplasm</location>
    </subcellularLocation>
</comment>